<evidence type="ECO:0000256" key="6">
    <source>
        <dbReference type="ARBA" id="ARBA00023224"/>
    </source>
</evidence>
<dbReference type="PANTHER" id="PTHR32089:SF112">
    <property type="entry name" value="LYSOZYME-LIKE PROTEIN-RELATED"/>
    <property type="match status" value="1"/>
</dbReference>
<protein>
    <submittedName>
        <fullName evidence="12">Methyl-accepting chemotaxis protein</fullName>
    </submittedName>
</protein>
<comment type="subcellular location">
    <subcellularLocation>
        <location evidence="1">Cell membrane</location>
        <topology evidence="1">Multi-pass membrane protein</topology>
    </subcellularLocation>
</comment>
<dbReference type="Gene3D" id="1.10.287.950">
    <property type="entry name" value="Methyl-accepting chemotaxis protein"/>
    <property type="match status" value="1"/>
</dbReference>
<dbReference type="Proteomes" id="UP001595715">
    <property type="component" value="Unassembled WGS sequence"/>
</dbReference>
<evidence type="ECO:0000256" key="2">
    <source>
        <dbReference type="ARBA" id="ARBA00022475"/>
    </source>
</evidence>
<dbReference type="SUPFAM" id="SSF103190">
    <property type="entry name" value="Sensory domain-like"/>
    <property type="match status" value="1"/>
</dbReference>
<evidence type="ECO:0000256" key="8">
    <source>
        <dbReference type="PROSITE-ProRule" id="PRU00284"/>
    </source>
</evidence>
<evidence type="ECO:0000256" key="1">
    <source>
        <dbReference type="ARBA" id="ARBA00004651"/>
    </source>
</evidence>
<keyword evidence="3 9" id="KW-0812">Transmembrane</keyword>
<dbReference type="Pfam" id="PF17202">
    <property type="entry name" value="sCache_3_3"/>
    <property type="match status" value="1"/>
</dbReference>
<dbReference type="InterPro" id="IPR033463">
    <property type="entry name" value="sCache_3"/>
</dbReference>
<feature type="domain" description="Methyl-accepting transducer" evidence="10">
    <location>
        <begin position="278"/>
        <end position="514"/>
    </location>
</feature>
<dbReference type="InterPro" id="IPR029151">
    <property type="entry name" value="Sensor-like_sf"/>
</dbReference>
<evidence type="ECO:0000256" key="9">
    <source>
        <dbReference type="SAM" id="Phobius"/>
    </source>
</evidence>
<sequence length="564" mass="60190">MNVRNSLLTKLMLAIAIVLTLFAVILNAYVGSEVKEKLVLAAQEKLASDMALTEKYLEMKYPGDWSAKGDQLYKGDTPLNDNFEFVDEVGKLTGDTVTIFLHDTRVTTNVLKADGQRAVGTQVSAAVNAAVLQKGEVYVGEADVVGTVNQTIYKPIKDGAGAIVGILYVGVPSTPFDKMASDFRNEIYLISALILIGAILFCYLISRPVMKRIRRLVTVAGQIADKNLTLEVQSKSKDEIGQLAVSFERMRLSLRETMTQVGDMSVQLKENSVSLSEAAVQTGQSSQEVAGAIHHVAEGASAQSAYAHSIQSRMKETLRQVEGGGSKIQETLQEAEAAAEVAKRGDEAINDAIANLSTVTQTVEFATDAIHKLGKRSSEIGGIVHVISGIASQTNLLALNAAIEAARAGEHGKGFAVVASEVSKLAEQSKQSAEQIRALIDDVQAETNETVGTMEHNLKSVEEQVEIITLGGQALKEIVAMTRSTEANTVDVKRTLEALAASSQAVMDAIDHINRLVEVSATASEEAASSADAQTSTVNDIAGASKDVAAIANMLNDKVREFKL</sequence>
<dbReference type="Gene3D" id="6.10.340.10">
    <property type="match status" value="1"/>
</dbReference>
<dbReference type="SMART" id="SM00283">
    <property type="entry name" value="MA"/>
    <property type="match status" value="1"/>
</dbReference>
<dbReference type="EMBL" id="JBHSAM010000014">
    <property type="protein sequence ID" value="MFC4098974.1"/>
    <property type="molecule type" value="Genomic_DNA"/>
</dbReference>
<evidence type="ECO:0000313" key="13">
    <source>
        <dbReference type="Proteomes" id="UP001595715"/>
    </source>
</evidence>
<name>A0ABV8K146_9BACL</name>
<dbReference type="Pfam" id="PF00672">
    <property type="entry name" value="HAMP"/>
    <property type="match status" value="1"/>
</dbReference>
<reference evidence="13" key="1">
    <citation type="journal article" date="2019" name="Int. J. Syst. Evol. Microbiol.">
        <title>The Global Catalogue of Microorganisms (GCM) 10K type strain sequencing project: providing services to taxonomists for standard genome sequencing and annotation.</title>
        <authorList>
            <consortium name="The Broad Institute Genomics Platform"/>
            <consortium name="The Broad Institute Genome Sequencing Center for Infectious Disease"/>
            <person name="Wu L."/>
            <person name="Ma J."/>
        </authorList>
    </citation>
    <scope>NUCLEOTIDE SEQUENCE [LARGE SCALE GENOMIC DNA]</scope>
    <source>
        <strain evidence="13">IBRC-M 10987</strain>
    </source>
</reference>
<dbReference type="Pfam" id="PF00015">
    <property type="entry name" value="MCPsignal"/>
    <property type="match status" value="1"/>
</dbReference>
<evidence type="ECO:0000313" key="12">
    <source>
        <dbReference type="EMBL" id="MFC4098974.1"/>
    </source>
</evidence>
<comment type="similarity">
    <text evidence="7">Belongs to the methyl-accepting chemotaxis (MCP) protein family.</text>
</comment>
<dbReference type="PROSITE" id="PS50885">
    <property type="entry name" value="HAMP"/>
    <property type="match status" value="1"/>
</dbReference>
<proteinExistence type="inferred from homology"/>
<keyword evidence="5 9" id="KW-0472">Membrane</keyword>
<keyword evidence="13" id="KW-1185">Reference proteome</keyword>
<evidence type="ECO:0000256" key="5">
    <source>
        <dbReference type="ARBA" id="ARBA00023136"/>
    </source>
</evidence>
<evidence type="ECO:0000259" key="11">
    <source>
        <dbReference type="PROSITE" id="PS50885"/>
    </source>
</evidence>
<keyword evidence="4 9" id="KW-1133">Transmembrane helix</keyword>
<evidence type="ECO:0000256" key="4">
    <source>
        <dbReference type="ARBA" id="ARBA00022989"/>
    </source>
</evidence>
<comment type="caution">
    <text evidence="12">The sequence shown here is derived from an EMBL/GenBank/DDBJ whole genome shotgun (WGS) entry which is preliminary data.</text>
</comment>
<keyword evidence="6 8" id="KW-0807">Transducer</keyword>
<feature type="transmembrane region" description="Helical" evidence="9">
    <location>
        <begin position="187"/>
        <end position="206"/>
    </location>
</feature>
<dbReference type="CDD" id="cd06225">
    <property type="entry name" value="HAMP"/>
    <property type="match status" value="1"/>
</dbReference>
<accession>A0ABV8K146</accession>
<dbReference type="SUPFAM" id="SSF58104">
    <property type="entry name" value="Methyl-accepting chemotaxis protein (MCP) signaling domain"/>
    <property type="match status" value="1"/>
</dbReference>
<evidence type="ECO:0000256" key="3">
    <source>
        <dbReference type="ARBA" id="ARBA00022692"/>
    </source>
</evidence>
<dbReference type="CDD" id="cd11386">
    <property type="entry name" value="MCP_signal"/>
    <property type="match status" value="1"/>
</dbReference>
<dbReference type="SMART" id="SM00304">
    <property type="entry name" value="HAMP"/>
    <property type="match status" value="1"/>
</dbReference>
<evidence type="ECO:0000259" key="10">
    <source>
        <dbReference type="PROSITE" id="PS50111"/>
    </source>
</evidence>
<feature type="domain" description="HAMP" evidence="11">
    <location>
        <begin position="207"/>
        <end position="259"/>
    </location>
</feature>
<dbReference type="RefSeq" id="WP_377717666.1">
    <property type="nucleotide sequence ID" value="NZ_JBHSAM010000014.1"/>
</dbReference>
<feature type="transmembrane region" description="Helical" evidence="9">
    <location>
        <begin position="12"/>
        <end position="30"/>
    </location>
</feature>
<organism evidence="12 13">
    <name type="scientific">Paenibacillus xanthanilyticus</name>
    <dbReference type="NCBI Taxonomy" id="1783531"/>
    <lineage>
        <taxon>Bacteria</taxon>
        <taxon>Bacillati</taxon>
        <taxon>Bacillota</taxon>
        <taxon>Bacilli</taxon>
        <taxon>Bacillales</taxon>
        <taxon>Paenibacillaceae</taxon>
        <taxon>Paenibacillus</taxon>
    </lineage>
</organism>
<keyword evidence="2" id="KW-1003">Cell membrane</keyword>
<dbReference type="InterPro" id="IPR004089">
    <property type="entry name" value="MCPsignal_dom"/>
</dbReference>
<dbReference type="InterPro" id="IPR003660">
    <property type="entry name" value="HAMP_dom"/>
</dbReference>
<evidence type="ECO:0000256" key="7">
    <source>
        <dbReference type="ARBA" id="ARBA00029447"/>
    </source>
</evidence>
<gene>
    <name evidence="12" type="ORF">ACFOZ8_04815</name>
</gene>
<dbReference type="PROSITE" id="PS50111">
    <property type="entry name" value="CHEMOTAXIS_TRANSDUC_2"/>
    <property type="match status" value="1"/>
</dbReference>
<dbReference type="PANTHER" id="PTHR32089">
    <property type="entry name" value="METHYL-ACCEPTING CHEMOTAXIS PROTEIN MCPB"/>
    <property type="match status" value="1"/>
</dbReference>